<comment type="caution">
    <text evidence="1">The sequence shown here is derived from an EMBL/GenBank/DDBJ whole genome shotgun (WGS) entry which is preliminary data.</text>
</comment>
<reference evidence="1 2" key="1">
    <citation type="submission" date="2022-11" db="EMBL/GenBank/DDBJ databases">
        <title>Minimal conservation of predation-associated metabolite biosynthetic gene clusters underscores biosynthetic potential of Myxococcota including descriptions for ten novel species: Archangium lansinium sp. nov., Myxococcus landrumus sp. nov., Nannocystis bai.</title>
        <authorList>
            <person name="Ahearne A."/>
            <person name="Stevens C."/>
            <person name="Dowd S."/>
        </authorList>
    </citation>
    <scope>NUCLEOTIDE SEQUENCE [LARGE SCALE GENOMIC DNA]</scope>
    <source>
        <strain evidence="1 2">RJM3</strain>
    </source>
</reference>
<dbReference type="InterPro" id="IPR021815">
    <property type="entry name" value="TsiV"/>
</dbReference>
<name>A0ABT5F7H0_9BACT</name>
<keyword evidence="2" id="KW-1185">Reference proteome</keyword>
<organism evidence="1 2">
    <name type="scientific">Polyangium mundeleinium</name>
    <dbReference type="NCBI Taxonomy" id="2995306"/>
    <lineage>
        <taxon>Bacteria</taxon>
        <taxon>Pseudomonadati</taxon>
        <taxon>Myxococcota</taxon>
        <taxon>Polyangia</taxon>
        <taxon>Polyangiales</taxon>
        <taxon>Polyangiaceae</taxon>
        <taxon>Polyangium</taxon>
    </lineage>
</organism>
<dbReference type="Proteomes" id="UP001221411">
    <property type="component" value="Unassembled WGS sequence"/>
</dbReference>
<evidence type="ECO:0000313" key="1">
    <source>
        <dbReference type="EMBL" id="MDC0750058.1"/>
    </source>
</evidence>
<sequence length="199" mass="22271">MGSHPVDKDLGYFHARLPFSWFAQHPDTTFADFVLPMCKRLRPLSGYAGLGFLLPLTVEGKILGEPLVTPLASRFPGLEVDDPGGGTFSLHDGIKGVNWLTILSDRWVEAAGGRDYLRIRLDEPTFPFYPYDGGLMIQAGPKPQIGDTTRDLWPEHYVTLHKVLKKIQIKKYGRFHLGGPGPRMDQPATLAWLVRFDGK</sequence>
<protein>
    <submittedName>
        <fullName evidence="1">DUF3396 domain-containing protein</fullName>
    </submittedName>
</protein>
<gene>
    <name evidence="1" type="ORF">POL67_52520</name>
</gene>
<accession>A0ABT5F7H0</accession>
<dbReference type="EMBL" id="JAQNDO010000002">
    <property type="protein sequence ID" value="MDC0750058.1"/>
    <property type="molecule type" value="Genomic_DNA"/>
</dbReference>
<dbReference type="Pfam" id="PF11876">
    <property type="entry name" value="TsiV"/>
    <property type="match status" value="1"/>
</dbReference>
<evidence type="ECO:0000313" key="2">
    <source>
        <dbReference type="Proteomes" id="UP001221411"/>
    </source>
</evidence>
<proteinExistence type="predicted"/>